<dbReference type="Proteomes" id="UP001172681">
    <property type="component" value="Unassembled WGS sequence"/>
</dbReference>
<protein>
    <submittedName>
        <fullName evidence="1">Uncharacterized protein</fullName>
    </submittedName>
</protein>
<name>A0AA38XG28_9EURO</name>
<dbReference type="AlphaFoldDB" id="A0AA38XG28"/>
<keyword evidence="2" id="KW-1185">Reference proteome</keyword>
<sequence length="218" mass="24780">MSRAIIVLYFEPMPTAASSTAAFEQWRINILNGLPSANWVRKVAASDKISDAQPYKEQFIVDLDDQKDATESVIEALRTDAGSIVAHSDWHIYREISRRLRPGVNTSDYPPTGTELVQVGMAPTPTSIQDYHDWFDQEHFQMLADIPGWRYGSRYELVASYGDGKEEAWPLMSANEYEVESGLGGPIWQKSMDTPWTVKVLSNLSKPNHRRTWKYVPL</sequence>
<dbReference type="EMBL" id="JAPDRN010000205">
    <property type="protein sequence ID" value="KAJ9612823.1"/>
    <property type="molecule type" value="Genomic_DNA"/>
</dbReference>
<comment type="caution">
    <text evidence="1">The sequence shown here is derived from an EMBL/GenBank/DDBJ whole genome shotgun (WGS) entry which is preliminary data.</text>
</comment>
<gene>
    <name evidence="1" type="ORF">H2204_014866</name>
</gene>
<accession>A0AA38XG28</accession>
<proteinExistence type="predicted"/>
<evidence type="ECO:0000313" key="1">
    <source>
        <dbReference type="EMBL" id="KAJ9612823.1"/>
    </source>
</evidence>
<organism evidence="1 2">
    <name type="scientific">Knufia peltigerae</name>
    <dbReference type="NCBI Taxonomy" id="1002370"/>
    <lineage>
        <taxon>Eukaryota</taxon>
        <taxon>Fungi</taxon>
        <taxon>Dikarya</taxon>
        <taxon>Ascomycota</taxon>
        <taxon>Pezizomycotina</taxon>
        <taxon>Eurotiomycetes</taxon>
        <taxon>Chaetothyriomycetidae</taxon>
        <taxon>Chaetothyriales</taxon>
        <taxon>Trichomeriaceae</taxon>
        <taxon>Knufia</taxon>
    </lineage>
</organism>
<evidence type="ECO:0000313" key="2">
    <source>
        <dbReference type="Proteomes" id="UP001172681"/>
    </source>
</evidence>
<reference evidence="1" key="1">
    <citation type="submission" date="2022-10" db="EMBL/GenBank/DDBJ databases">
        <title>Culturing micro-colonial fungi from biological soil crusts in the Mojave desert and describing Neophaeococcomyces mojavensis, and introducing the new genera and species Taxawa tesnikishii.</title>
        <authorList>
            <person name="Kurbessoian T."/>
            <person name="Stajich J.E."/>
        </authorList>
    </citation>
    <scope>NUCLEOTIDE SEQUENCE</scope>
    <source>
        <strain evidence="1">TK_35</strain>
    </source>
</reference>